<evidence type="ECO:0000256" key="1">
    <source>
        <dbReference type="ARBA" id="ARBA00022763"/>
    </source>
</evidence>
<name>A0A0B3Y3F0_9ALTE</name>
<dbReference type="EMBL" id="JWLW01000023">
    <property type="protein sequence ID" value="KHT50594.1"/>
    <property type="molecule type" value="Genomic_DNA"/>
</dbReference>
<evidence type="ECO:0000313" key="3">
    <source>
        <dbReference type="EMBL" id="KHT50594.1"/>
    </source>
</evidence>
<dbReference type="InterPro" id="IPR036217">
    <property type="entry name" value="MethylDNA_cys_MeTrfase_DNAb"/>
</dbReference>
<reference evidence="3 4" key="1">
    <citation type="submission" date="2014-12" db="EMBL/GenBank/DDBJ databases">
        <title>Genome sequencing of Alteromonas marina AD001.</title>
        <authorList>
            <person name="Adrian T.G.S."/>
            <person name="Chan K.G."/>
        </authorList>
    </citation>
    <scope>NUCLEOTIDE SEQUENCE [LARGE SCALE GENOMIC DNA]</scope>
    <source>
        <strain evidence="3 4">AD001</strain>
    </source>
</reference>
<proteinExistence type="predicted"/>
<keyword evidence="3" id="KW-0489">Methyltransferase</keyword>
<dbReference type="AlphaFoldDB" id="A0A0B3Y3F0"/>
<dbReference type="PANTHER" id="PTHR42942">
    <property type="entry name" value="6-O-METHYLGUANINE DNA METHYLTRANSFERASE"/>
    <property type="match status" value="1"/>
</dbReference>
<dbReference type="PANTHER" id="PTHR42942:SF1">
    <property type="entry name" value="ALKYLTRANSFERASE-LIKE PROTEIN 1"/>
    <property type="match status" value="1"/>
</dbReference>
<protein>
    <submittedName>
        <fullName evidence="3">Cysteine methyltransferase</fullName>
    </submittedName>
</protein>
<evidence type="ECO:0000313" key="4">
    <source>
        <dbReference type="Proteomes" id="UP000031197"/>
    </source>
</evidence>
<dbReference type="GO" id="GO:0006281">
    <property type="term" value="P:DNA repair"/>
    <property type="evidence" value="ECO:0007669"/>
    <property type="project" value="InterPro"/>
</dbReference>
<dbReference type="InterPro" id="IPR052520">
    <property type="entry name" value="ATL_DNA_repair"/>
</dbReference>
<evidence type="ECO:0000259" key="2">
    <source>
        <dbReference type="Pfam" id="PF01035"/>
    </source>
</evidence>
<keyword evidence="4" id="KW-1185">Reference proteome</keyword>
<organism evidence="3 4">
    <name type="scientific">Alteromonas marina</name>
    <dbReference type="NCBI Taxonomy" id="203795"/>
    <lineage>
        <taxon>Bacteria</taxon>
        <taxon>Pseudomonadati</taxon>
        <taxon>Pseudomonadota</taxon>
        <taxon>Gammaproteobacteria</taxon>
        <taxon>Alteromonadales</taxon>
        <taxon>Alteromonadaceae</taxon>
        <taxon>Alteromonas/Salinimonas group</taxon>
        <taxon>Alteromonas</taxon>
    </lineage>
</organism>
<dbReference type="Pfam" id="PF01035">
    <property type="entry name" value="DNA_binding_1"/>
    <property type="match status" value="1"/>
</dbReference>
<accession>A0A0B3Y3F0</accession>
<keyword evidence="1" id="KW-0227">DNA damage</keyword>
<dbReference type="Proteomes" id="UP000031197">
    <property type="component" value="Unassembled WGS sequence"/>
</dbReference>
<dbReference type="OrthoDB" id="9132167at2"/>
<dbReference type="SUPFAM" id="SSF46767">
    <property type="entry name" value="Methylated DNA-protein cysteine methyltransferase, C-terminal domain"/>
    <property type="match status" value="1"/>
</dbReference>
<dbReference type="RefSeq" id="WP_039221275.1">
    <property type="nucleotide sequence ID" value="NZ_JWLW01000023.1"/>
</dbReference>
<dbReference type="Gene3D" id="1.10.10.10">
    <property type="entry name" value="Winged helix-like DNA-binding domain superfamily/Winged helix DNA-binding domain"/>
    <property type="match status" value="1"/>
</dbReference>
<comment type="caution">
    <text evidence="3">The sequence shown here is derived from an EMBL/GenBank/DDBJ whole genome shotgun (WGS) entry which is preliminary data.</text>
</comment>
<dbReference type="InterPro" id="IPR036388">
    <property type="entry name" value="WH-like_DNA-bd_sf"/>
</dbReference>
<dbReference type="InterPro" id="IPR014048">
    <property type="entry name" value="MethylDNA_cys_MeTrfase_DNA-bd"/>
</dbReference>
<dbReference type="GO" id="GO:0032259">
    <property type="term" value="P:methylation"/>
    <property type="evidence" value="ECO:0007669"/>
    <property type="project" value="UniProtKB-KW"/>
</dbReference>
<keyword evidence="3" id="KW-0808">Transferase</keyword>
<feature type="domain" description="Methylated-DNA-[protein]-cysteine S-methyltransferase DNA binding" evidence="2">
    <location>
        <begin position="6"/>
        <end position="85"/>
    </location>
</feature>
<dbReference type="CDD" id="cd06445">
    <property type="entry name" value="ATase"/>
    <property type="match status" value="1"/>
</dbReference>
<dbReference type="GO" id="GO:0008168">
    <property type="term" value="F:methyltransferase activity"/>
    <property type="evidence" value="ECO:0007669"/>
    <property type="project" value="UniProtKB-KW"/>
</dbReference>
<sequence length="112" mass="12717">MPHEAVQSRVEKTLSLVPEGQVISYALLADLCGLPGRARMMGKCLREINADCHWHRVLRADGKIAFPVGSEKADEQRERLAEEGVVVKNYRVNMTKFGWKPDLHTILVELEY</sequence>
<gene>
    <name evidence="3" type="ORF">RJ41_12420</name>
</gene>